<sequence>MKFDRRLVIMITDLHGSKYINVDMIFKQLSAYVLVFILTLGLFIYASITIINKEIEETKNRNNYLLKEFADMQKHNQHLNKVVQEKDEEIALVGDKFETIESVIGVKKDDVGEETLLESDDFSLMERMDTTSISALQKSFIMKFIPNGKPLDIELRISGPYGKRYHPILKIYHIHTGIDMATPMNTPVYATADGVIDWASNSGNGGYGKLVKISHAFGFRTYYAHLNDIKVQRGEFVKKGQLVALSGSTGTSTGPHLHYEIRFLGQPIDPINFIQWDMQNFNSIFEKERRISWLSLLEIINNLMGRKQEQLQSSPQIQDSRGK</sequence>
<dbReference type="Gene3D" id="2.70.70.10">
    <property type="entry name" value="Glucose Permease (Domain IIA)"/>
    <property type="match status" value="1"/>
</dbReference>
<evidence type="ECO:0000256" key="2">
    <source>
        <dbReference type="SAM" id="Phobius"/>
    </source>
</evidence>
<evidence type="ECO:0000313" key="4">
    <source>
        <dbReference type="EMBL" id="RDU66710.1"/>
    </source>
</evidence>
<dbReference type="PANTHER" id="PTHR21666:SF289">
    <property type="entry name" value="L-ALA--D-GLU ENDOPEPTIDASE"/>
    <property type="match status" value="1"/>
</dbReference>
<proteinExistence type="predicted"/>
<evidence type="ECO:0000256" key="1">
    <source>
        <dbReference type="ARBA" id="ARBA00022729"/>
    </source>
</evidence>
<dbReference type="Pfam" id="PF01551">
    <property type="entry name" value="Peptidase_M23"/>
    <property type="match status" value="1"/>
</dbReference>
<keyword evidence="1" id="KW-0732">Signal</keyword>
<protein>
    <submittedName>
        <fullName evidence="4">Peptidase</fullName>
    </submittedName>
</protein>
<dbReference type="OrthoDB" id="9815245at2"/>
<name>A0A3D8IP00_9HELI</name>
<organism evidence="4 5">
    <name type="scientific">Helicobacter didelphidarum</name>
    <dbReference type="NCBI Taxonomy" id="2040648"/>
    <lineage>
        <taxon>Bacteria</taxon>
        <taxon>Pseudomonadati</taxon>
        <taxon>Campylobacterota</taxon>
        <taxon>Epsilonproteobacteria</taxon>
        <taxon>Campylobacterales</taxon>
        <taxon>Helicobacteraceae</taxon>
        <taxon>Helicobacter</taxon>
    </lineage>
</organism>
<accession>A0A3D8IP00</accession>
<dbReference type="EMBL" id="NXLQ01000003">
    <property type="protein sequence ID" value="RDU66710.1"/>
    <property type="molecule type" value="Genomic_DNA"/>
</dbReference>
<keyword evidence="2" id="KW-0812">Transmembrane</keyword>
<dbReference type="SUPFAM" id="SSF51261">
    <property type="entry name" value="Duplicated hybrid motif"/>
    <property type="match status" value="1"/>
</dbReference>
<dbReference type="CDD" id="cd12797">
    <property type="entry name" value="M23_peptidase"/>
    <property type="match status" value="1"/>
</dbReference>
<feature type="transmembrane region" description="Helical" evidence="2">
    <location>
        <begin position="29"/>
        <end position="51"/>
    </location>
</feature>
<keyword evidence="2" id="KW-0472">Membrane</keyword>
<dbReference type="PANTHER" id="PTHR21666">
    <property type="entry name" value="PEPTIDASE-RELATED"/>
    <property type="match status" value="1"/>
</dbReference>
<evidence type="ECO:0000313" key="5">
    <source>
        <dbReference type="Proteomes" id="UP000256379"/>
    </source>
</evidence>
<feature type="domain" description="M23ase beta-sheet core" evidence="3">
    <location>
        <begin position="174"/>
        <end position="270"/>
    </location>
</feature>
<keyword evidence="2" id="KW-1133">Transmembrane helix</keyword>
<evidence type="ECO:0000259" key="3">
    <source>
        <dbReference type="Pfam" id="PF01551"/>
    </source>
</evidence>
<reference evidence="4 5" key="1">
    <citation type="submission" date="2018-04" db="EMBL/GenBank/DDBJ databases">
        <title>Novel Campyloabacter and Helicobacter Species and Strains.</title>
        <authorList>
            <person name="Mannion A.J."/>
            <person name="Shen Z."/>
            <person name="Fox J.G."/>
        </authorList>
    </citation>
    <scope>NUCLEOTIDE SEQUENCE [LARGE SCALE GENOMIC DNA]</scope>
    <source>
        <strain evidence="4 5">MIT 17-337</strain>
    </source>
</reference>
<dbReference type="GO" id="GO:0004222">
    <property type="term" value="F:metalloendopeptidase activity"/>
    <property type="evidence" value="ECO:0007669"/>
    <property type="project" value="TreeGrafter"/>
</dbReference>
<gene>
    <name evidence="4" type="ORF">CQA53_02760</name>
</gene>
<dbReference type="InterPro" id="IPR011055">
    <property type="entry name" value="Dup_hybrid_motif"/>
</dbReference>
<comment type="caution">
    <text evidence="4">The sequence shown here is derived from an EMBL/GenBank/DDBJ whole genome shotgun (WGS) entry which is preliminary data.</text>
</comment>
<dbReference type="InterPro" id="IPR016047">
    <property type="entry name" value="M23ase_b-sheet_dom"/>
</dbReference>
<dbReference type="RefSeq" id="WP_115542496.1">
    <property type="nucleotide sequence ID" value="NZ_NXLQ01000003.1"/>
</dbReference>
<dbReference type="Proteomes" id="UP000256379">
    <property type="component" value="Unassembled WGS sequence"/>
</dbReference>
<dbReference type="AlphaFoldDB" id="A0A3D8IP00"/>
<dbReference type="FunFam" id="2.70.70.10:FF:000006">
    <property type="entry name" value="M23 family peptidase"/>
    <property type="match status" value="1"/>
</dbReference>
<dbReference type="InterPro" id="IPR050570">
    <property type="entry name" value="Cell_wall_metabolism_enzyme"/>
</dbReference>
<keyword evidence="5" id="KW-1185">Reference proteome</keyword>